<proteinExistence type="predicted"/>
<organism evidence="1 2">
    <name type="scientific">Caerostris darwini</name>
    <dbReference type="NCBI Taxonomy" id="1538125"/>
    <lineage>
        <taxon>Eukaryota</taxon>
        <taxon>Metazoa</taxon>
        <taxon>Ecdysozoa</taxon>
        <taxon>Arthropoda</taxon>
        <taxon>Chelicerata</taxon>
        <taxon>Arachnida</taxon>
        <taxon>Araneae</taxon>
        <taxon>Araneomorphae</taxon>
        <taxon>Entelegynae</taxon>
        <taxon>Araneoidea</taxon>
        <taxon>Araneidae</taxon>
        <taxon>Caerostris</taxon>
    </lineage>
</organism>
<dbReference type="EMBL" id="BPLQ01008532">
    <property type="protein sequence ID" value="GIY37978.1"/>
    <property type="molecule type" value="Genomic_DNA"/>
</dbReference>
<comment type="caution">
    <text evidence="1">The sequence shown here is derived from an EMBL/GenBank/DDBJ whole genome shotgun (WGS) entry which is preliminary data.</text>
</comment>
<accession>A0AAV4SUE8</accession>
<evidence type="ECO:0000313" key="1">
    <source>
        <dbReference type="EMBL" id="GIY37978.1"/>
    </source>
</evidence>
<dbReference type="Proteomes" id="UP001054837">
    <property type="component" value="Unassembled WGS sequence"/>
</dbReference>
<keyword evidence="2" id="KW-1185">Reference proteome</keyword>
<sequence length="130" mass="14697">MFLSFIHLFNKVCEFIQQDPALCALVTAEYILLICLYLKHITATEKSKKVKELNNSEFSSYDAYVGQSKKVGSCPGIGQFRQLKRVPIVISETVWMICQSLSIAANLDNNNFNEIKNKKNNVLIVYSTAV</sequence>
<gene>
    <name evidence="1" type="ORF">CDAR_34681</name>
</gene>
<name>A0AAV4SUE8_9ARAC</name>
<dbReference type="AlphaFoldDB" id="A0AAV4SUE8"/>
<evidence type="ECO:0000313" key="2">
    <source>
        <dbReference type="Proteomes" id="UP001054837"/>
    </source>
</evidence>
<protein>
    <submittedName>
        <fullName evidence="1">Uncharacterized protein</fullName>
    </submittedName>
</protein>
<reference evidence="1 2" key="1">
    <citation type="submission" date="2021-06" db="EMBL/GenBank/DDBJ databases">
        <title>Caerostris darwini draft genome.</title>
        <authorList>
            <person name="Kono N."/>
            <person name="Arakawa K."/>
        </authorList>
    </citation>
    <scope>NUCLEOTIDE SEQUENCE [LARGE SCALE GENOMIC DNA]</scope>
</reference>